<dbReference type="EMBL" id="LT607751">
    <property type="protein sequence ID" value="SCG37730.1"/>
    <property type="molecule type" value="Genomic_DNA"/>
</dbReference>
<evidence type="ECO:0000313" key="2">
    <source>
        <dbReference type="Proteomes" id="UP000198210"/>
    </source>
</evidence>
<name>A0A1C5GVE5_9ACTN</name>
<evidence type="ECO:0000313" key="1">
    <source>
        <dbReference type="EMBL" id="SCG37730.1"/>
    </source>
</evidence>
<gene>
    <name evidence="1" type="ORF">GA0074704_0563</name>
</gene>
<organism evidence="1 2">
    <name type="scientific">Micromonospora siamensis</name>
    <dbReference type="NCBI Taxonomy" id="299152"/>
    <lineage>
        <taxon>Bacteria</taxon>
        <taxon>Bacillati</taxon>
        <taxon>Actinomycetota</taxon>
        <taxon>Actinomycetes</taxon>
        <taxon>Micromonosporales</taxon>
        <taxon>Micromonosporaceae</taxon>
        <taxon>Micromonospora</taxon>
    </lineage>
</organism>
<proteinExistence type="predicted"/>
<reference evidence="1 2" key="1">
    <citation type="submission" date="2016-06" db="EMBL/GenBank/DDBJ databases">
        <authorList>
            <person name="Kjaerup R.B."/>
            <person name="Dalgaard T.S."/>
            <person name="Juul-Madsen H.R."/>
        </authorList>
    </citation>
    <scope>NUCLEOTIDE SEQUENCE [LARGE SCALE GENOMIC DNA]</scope>
    <source>
        <strain evidence="1 2">DSM 45097</strain>
    </source>
</reference>
<sequence>MDSATPSSPLNVDGLQTEPAPFHVKPVPINGNFADRRFVCRPSGPATHGLRLIGYV</sequence>
<protein>
    <submittedName>
        <fullName evidence="1">Uncharacterized protein</fullName>
    </submittedName>
</protein>
<keyword evidence="2" id="KW-1185">Reference proteome</keyword>
<dbReference type="AlphaFoldDB" id="A0A1C5GVE5"/>
<accession>A0A1C5GVE5</accession>
<dbReference type="Proteomes" id="UP000198210">
    <property type="component" value="Chromosome I"/>
</dbReference>